<protein>
    <recommendedName>
        <fullName evidence="3">5'-3' exonuclease domain-containing protein</fullName>
    </recommendedName>
</protein>
<dbReference type="InterPro" id="IPR038969">
    <property type="entry name" value="FEN"/>
</dbReference>
<organism evidence="4">
    <name type="scientific">viral metagenome</name>
    <dbReference type="NCBI Taxonomy" id="1070528"/>
    <lineage>
        <taxon>unclassified sequences</taxon>
        <taxon>metagenomes</taxon>
        <taxon>organismal metagenomes</taxon>
    </lineage>
</organism>
<evidence type="ECO:0000313" key="4">
    <source>
        <dbReference type="EMBL" id="QHS82113.1"/>
    </source>
</evidence>
<dbReference type="SUPFAM" id="SSF47807">
    <property type="entry name" value="5' to 3' exonuclease, C-terminal subdomain"/>
    <property type="match status" value="1"/>
</dbReference>
<dbReference type="SUPFAM" id="SSF88723">
    <property type="entry name" value="PIN domain-like"/>
    <property type="match status" value="1"/>
</dbReference>
<accession>A0A6C0ARK9</accession>
<keyword evidence="2" id="KW-0378">Hydrolase</keyword>
<dbReference type="GO" id="GO:0017108">
    <property type="term" value="F:5'-flap endonuclease activity"/>
    <property type="evidence" value="ECO:0007669"/>
    <property type="project" value="InterPro"/>
</dbReference>
<feature type="domain" description="5'-3' exonuclease" evidence="3">
    <location>
        <begin position="11"/>
        <end position="280"/>
    </location>
</feature>
<keyword evidence="1" id="KW-0540">Nuclease</keyword>
<dbReference type="EMBL" id="MN740762">
    <property type="protein sequence ID" value="QHS82113.1"/>
    <property type="molecule type" value="Genomic_DNA"/>
</dbReference>
<dbReference type="InterPro" id="IPR036279">
    <property type="entry name" value="5-3_exonuclease_C_sf"/>
</dbReference>
<dbReference type="SMART" id="SM00475">
    <property type="entry name" value="53EXOc"/>
    <property type="match status" value="1"/>
</dbReference>
<sequence>MSINIFDISMNNPTFIFVDGSYYNFYRYFALLQWWKNVNPEEPLEDPYQNEQFVEKFKKIHVEHLQQISKKLKLHKSINPILIVGKDCKRENIWRMAHFPKYKGTRPNGAKDGFMGGPFFKMVYEEDLFLKGGAKAILKHSQLEADDCIALSVKHLIKKYTECQIYIITSDHDYLQLKCHNVHLYDLKYKPLKSITGNSQNDLEIKIIMGDNSDNIPSVFPKCGPKTAQKCIDDPYFFKKKMVNNEEYYENYKRNKLIIDFNNIPEELQKEFYTNIGVTQI</sequence>
<evidence type="ECO:0000256" key="2">
    <source>
        <dbReference type="ARBA" id="ARBA00022801"/>
    </source>
</evidence>
<reference evidence="4" key="1">
    <citation type="journal article" date="2020" name="Nature">
        <title>Giant virus diversity and host interactions through global metagenomics.</title>
        <authorList>
            <person name="Schulz F."/>
            <person name="Roux S."/>
            <person name="Paez-Espino D."/>
            <person name="Jungbluth S."/>
            <person name="Walsh D.A."/>
            <person name="Denef V.J."/>
            <person name="McMahon K.D."/>
            <person name="Konstantinidis K.T."/>
            <person name="Eloe-Fadrosh E.A."/>
            <person name="Kyrpides N.C."/>
            <person name="Woyke T."/>
        </authorList>
    </citation>
    <scope>NUCLEOTIDE SEQUENCE</scope>
    <source>
        <strain evidence="4">GVMAG-S-1101165-79</strain>
    </source>
</reference>
<evidence type="ECO:0000256" key="1">
    <source>
        <dbReference type="ARBA" id="ARBA00022722"/>
    </source>
</evidence>
<name>A0A6C0ARK9_9ZZZZ</name>
<dbReference type="Gene3D" id="3.40.50.1010">
    <property type="entry name" value="5'-nuclease"/>
    <property type="match status" value="1"/>
</dbReference>
<proteinExistence type="predicted"/>
<dbReference type="InterPro" id="IPR020046">
    <property type="entry name" value="5-3_exonucl_a-hlix_arch_N"/>
</dbReference>
<dbReference type="AlphaFoldDB" id="A0A6C0ARK9"/>
<evidence type="ECO:0000259" key="3">
    <source>
        <dbReference type="SMART" id="SM00475"/>
    </source>
</evidence>
<dbReference type="InterPro" id="IPR029060">
    <property type="entry name" value="PIN-like_dom_sf"/>
</dbReference>
<dbReference type="GO" id="GO:0033567">
    <property type="term" value="P:DNA replication, Okazaki fragment processing"/>
    <property type="evidence" value="ECO:0007669"/>
    <property type="project" value="InterPro"/>
</dbReference>
<dbReference type="Gene3D" id="1.10.150.20">
    <property type="entry name" value="5' to 3' exonuclease, C-terminal subdomain"/>
    <property type="match status" value="1"/>
</dbReference>
<dbReference type="PANTHER" id="PTHR42646:SF2">
    <property type="entry name" value="5'-3' EXONUCLEASE FAMILY PROTEIN"/>
    <property type="match status" value="1"/>
</dbReference>
<dbReference type="InterPro" id="IPR002421">
    <property type="entry name" value="5-3_exonuclease"/>
</dbReference>
<dbReference type="GO" id="GO:0003677">
    <property type="term" value="F:DNA binding"/>
    <property type="evidence" value="ECO:0007669"/>
    <property type="project" value="InterPro"/>
</dbReference>
<dbReference type="Pfam" id="PF02739">
    <property type="entry name" value="5_3_exonuc_N"/>
    <property type="match status" value="1"/>
</dbReference>
<dbReference type="PANTHER" id="PTHR42646">
    <property type="entry name" value="FLAP ENDONUCLEASE XNI"/>
    <property type="match status" value="1"/>
</dbReference>
<dbReference type="GO" id="GO:0008409">
    <property type="term" value="F:5'-3' exonuclease activity"/>
    <property type="evidence" value="ECO:0007669"/>
    <property type="project" value="InterPro"/>
</dbReference>